<dbReference type="STRING" id="476157.GCA_001663155_00671"/>
<keyword evidence="3" id="KW-0813">Transport</keyword>
<dbReference type="OrthoDB" id="9803988at2"/>
<dbReference type="Gene3D" id="3.90.76.10">
    <property type="entry name" value="Dipeptide-binding Protein, Domain 1"/>
    <property type="match status" value="1"/>
</dbReference>
<dbReference type="Gene3D" id="3.40.190.10">
    <property type="entry name" value="Periplasmic binding protein-like II"/>
    <property type="match status" value="1"/>
</dbReference>
<dbReference type="GO" id="GO:1904680">
    <property type="term" value="F:peptide transmembrane transporter activity"/>
    <property type="evidence" value="ECO:0007669"/>
    <property type="project" value="TreeGrafter"/>
</dbReference>
<dbReference type="RefSeq" id="WP_067602365.1">
    <property type="nucleotide sequence ID" value="NZ_CP015963.1"/>
</dbReference>
<dbReference type="InterPro" id="IPR039424">
    <property type="entry name" value="SBP_5"/>
</dbReference>
<feature type="signal peptide" evidence="5">
    <location>
        <begin position="1"/>
        <end position="19"/>
    </location>
</feature>
<dbReference type="AlphaFoldDB" id="A0A562US73"/>
<evidence type="ECO:0000259" key="6">
    <source>
        <dbReference type="Pfam" id="PF00496"/>
    </source>
</evidence>
<dbReference type="InterPro" id="IPR000914">
    <property type="entry name" value="SBP_5_dom"/>
</dbReference>
<feature type="domain" description="Solute-binding protein family 5" evidence="6">
    <location>
        <begin position="66"/>
        <end position="160"/>
    </location>
</feature>
<sequence length="488" mass="52846">MRIALFSLAAFVVASCGPAAPDGPVNVAIIGDPDGLVSNGMRLSPAGQHYRAATAEGLVAIDEAGNVVPALAERWIVTDDGLSYIFRLRNSDWPDGVAMTADDIRTALRRNLRDLRGTSLGLDLSKVDEIRDMTGRVIEITLTSPMPDFLRLLAQPEMGIFLDGSGAGPMVRSDESDGQPLLLTPLPPEARGFPAREQWQSRARQVAVSAMPANSAVDAFAAGEVDLVLNGRLSNLPLADTGPLTRGTIRLDAALGVFGLVVTSDDGFLAEPLNRQALSLAVDRSNLLQPFNVGGWQSTSWIVPRELATGAAAQGERWPNLSLEQRRDIASQRVAAWERAEGEELVLRIGLPDGPGSDTLFTQLAGNFTQVGITAVRAGLREGAELELHDRLARFYSPRWFLNQFHCRLELGLCSEEADDLVEQSIVESDAQLKAQFLATAHNQLIESEIFIPLGAPVRWSLVRGDITGFEENRWGLHPLFPLSQPPT</sequence>
<evidence type="ECO:0000256" key="5">
    <source>
        <dbReference type="SAM" id="SignalP"/>
    </source>
</evidence>
<evidence type="ECO:0000313" key="8">
    <source>
        <dbReference type="Proteomes" id="UP000320547"/>
    </source>
</evidence>
<comment type="subcellular location">
    <subcellularLocation>
        <location evidence="1">Periplasm</location>
    </subcellularLocation>
</comment>
<evidence type="ECO:0000256" key="2">
    <source>
        <dbReference type="ARBA" id="ARBA00005695"/>
    </source>
</evidence>
<keyword evidence="4 5" id="KW-0732">Signal</keyword>
<keyword evidence="8" id="KW-1185">Reference proteome</keyword>
<proteinExistence type="inferred from homology"/>
<evidence type="ECO:0000256" key="4">
    <source>
        <dbReference type="ARBA" id="ARBA00022729"/>
    </source>
</evidence>
<comment type="similarity">
    <text evidence="2">Belongs to the bacterial solute-binding protein 5 family.</text>
</comment>
<dbReference type="PROSITE" id="PS51257">
    <property type="entry name" value="PROKAR_LIPOPROTEIN"/>
    <property type="match status" value="1"/>
</dbReference>
<name>A0A562US73_9SPHN</name>
<organism evidence="7 8">
    <name type="scientific">Altererythrobacter ishigakiensis</name>
    <dbReference type="NCBI Taxonomy" id="476157"/>
    <lineage>
        <taxon>Bacteria</taxon>
        <taxon>Pseudomonadati</taxon>
        <taxon>Pseudomonadota</taxon>
        <taxon>Alphaproteobacteria</taxon>
        <taxon>Sphingomonadales</taxon>
        <taxon>Erythrobacteraceae</taxon>
        <taxon>Altererythrobacter</taxon>
    </lineage>
</organism>
<evidence type="ECO:0000256" key="1">
    <source>
        <dbReference type="ARBA" id="ARBA00004418"/>
    </source>
</evidence>
<feature type="chain" id="PRO_5021704775" evidence="5">
    <location>
        <begin position="20"/>
        <end position="488"/>
    </location>
</feature>
<dbReference type="Gene3D" id="3.10.105.10">
    <property type="entry name" value="Dipeptide-binding Protein, Domain 3"/>
    <property type="match status" value="1"/>
</dbReference>
<dbReference type="EMBL" id="VLLK01000001">
    <property type="protein sequence ID" value="TWJ08459.1"/>
    <property type="molecule type" value="Genomic_DNA"/>
</dbReference>
<protein>
    <submittedName>
        <fullName evidence="7">ABC-type transport system substrate-binding protein</fullName>
    </submittedName>
</protein>
<dbReference type="GO" id="GO:0015833">
    <property type="term" value="P:peptide transport"/>
    <property type="evidence" value="ECO:0007669"/>
    <property type="project" value="TreeGrafter"/>
</dbReference>
<dbReference type="PANTHER" id="PTHR30290">
    <property type="entry name" value="PERIPLASMIC BINDING COMPONENT OF ABC TRANSPORTER"/>
    <property type="match status" value="1"/>
</dbReference>
<reference evidence="7 8" key="1">
    <citation type="submission" date="2019-07" db="EMBL/GenBank/DDBJ databases">
        <title>Genomic Encyclopedia of Archaeal and Bacterial Type Strains, Phase II (KMG-II): from individual species to whole genera.</title>
        <authorList>
            <person name="Goeker M."/>
        </authorList>
    </citation>
    <scope>NUCLEOTIDE SEQUENCE [LARGE SCALE GENOMIC DNA]</scope>
    <source>
        <strain evidence="7 8">ATCC BAA-2084</strain>
    </source>
</reference>
<evidence type="ECO:0000256" key="3">
    <source>
        <dbReference type="ARBA" id="ARBA00022448"/>
    </source>
</evidence>
<dbReference type="GO" id="GO:0030313">
    <property type="term" value="C:cell envelope"/>
    <property type="evidence" value="ECO:0007669"/>
    <property type="project" value="UniProtKB-SubCell"/>
</dbReference>
<accession>A0A562US73</accession>
<evidence type="ECO:0000313" key="7">
    <source>
        <dbReference type="EMBL" id="TWJ08459.1"/>
    </source>
</evidence>
<dbReference type="Proteomes" id="UP000320547">
    <property type="component" value="Unassembled WGS sequence"/>
</dbReference>
<gene>
    <name evidence="7" type="ORF">JN10_0069</name>
</gene>
<comment type="caution">
    <text evidence="7">The sequence shown here is derived from an EMBL/GenBank/DDBJ whole genome shotgun (WGS) entry which is preliminary data.</text>
</comment>
<dbReference type="SUPFAM" id="SSF53850">
    <property type="entry name" value="Periplasmic binding protein-like II"/>
    <property type="match status" value="1"/>
</dbReference>
<dbReference type="Pfam" id="PF00496">
    <property type="entry name" value="SBP_bac_5"/>
    <property type="match status" value="1"/>
</dbReference>
<dbReference type="PANTHER" id="PTHR30290:SF10">
    <property type="entry name" value="PERIPLASMIC OLIGOPEPTIDE-BINDING PROTEIN-RELATED"/>
    <property type="match status" value="1"/>
</dbReference>